<dbReference type="Proteomes" id="UP001177021">
    <property type="component" value="Unassembled WGS sequence"/>
</dbReference>
<reference evidence="1" key="1">
    <citation type="submission" date="2023-10" db="EMBL/GenBank/DDBJ databases">
        <authorList>
            <person name="Rodriguez Cubillos JULIANA M."/>
            <person name="De Vega J."/>
        </authorList>
    </citation>
    <scope>NUCLEOTIDE SEQUENCE</scope>
</reference>
<name>A0ACB0LSQ9_TRIPR</name>
<comment type="caution">
    <text evidence="1">The sequence shown here is derived from an EMBL/GenBank/DDBJ whole genome shotgun (WGS) entry which is preliminary data.</text>
</comment>
<evidence type="ECO:0000313" key="2">
    <source>
        <dbReference type="Proteomes" id="UP001177021"/>
    </source>
</evidence>
<keyword evidence="2" id="KW-1185">Reference proteome</keyword>
<protein>
    <submittedName>
        <fullName evidence="1">Uncharacterized protein</fullName>
    </submittedName>
</protein>
<evidence type="ECO:0000313" key="1">
    <source>
        <dbReference type="EMBL" id="CAJ2671491.1"/>
    </source>
</evidence>
<proteinExistence type="predicted"/>
<dbReference type="EMBL" id="CASHSV030000615">
    <property type="protein sequence ID" value="CAJ2671491.1"/>
    <property type="molecule type" value="Genomic_DNA"/>
</dbReference>
<accession>A0ACB0LSQ9</accession>
<organism evidence="1 2">
    <name type="scientific">Trifolium pratense</name>
    <name type="common">Red clover</name>
    <dbReference type="NCBI Taxonomy" id="57577"/>
    <lineage>
        <taxon>Eukaryota</taxon>
        <taxon>Viridiplantae</taxon>
        <taxon>Streptophyta</taxon>
        <taxon>Embryophyta</taxon>
        <taxon>Tracheophyta</taxon>
        <taxon>Spermatophyta</taxon>
        <taxon>Magnoliopsida</taxon>
        <taxon>eudicotyledons</taxon>
        <taxon>Gunneridae</taxon>
        <taxon>Pentapetalae</taxon>
        <taxon>rosids</taxon>
        <taxon>fabids</taxon>
        <taxon>Fabales</taxon>
        <taxon>Fabaceae</taxon>
        <taxon>Papilionoideae</taxon>
        <taxon>50 kb inversion clade</taxon>
        <taxon>NPAAA clade</taxon>
        <taxon>Hologalegina</taxon>
        <taxon>IRL clade</taxon>
        <taxon>Trifolieae</taxon>
        <taxon>Trifolium</taxon>
    </lineage>
</organism>
<gene>
    <name evidence="1" type="ORF">MILVUS5_LOCUS35314</name>
</gene>
<sequence length="346" mass="39600">MSPLITSSYFSDFMSPVSPSNHNVHDKTSPFYQISTWDSLRNNITTIINKINSNSNAKIKDIILDLLELNLIRGRGIFCRSVLTSQMSRPEFTHVFAALVALVNSIFFEVGQLFIRRIVWQFKSAYKRNDNPQLLNTVRFIAHLVNQKVVHGIIAIEILTVLLEKPSEFRVTTAVRFLVECGSMLQDVLPNKLYGVFDLFCGILYEGRFGKNAEFMIKKLLAIRKRDFQVYPANRQPELDFVEDEDKLTHEVSLDEDIDPEFSLDVFKLDPYFAMNEKFYEGMKKDLIFDDEESDEDQESGSDIESDEESEGDQASSGKVSNSDTRSSHSSDSANSDENGRKRKRN</sequence>